<name>A0A4R3KGJ1_9BACI</name>
<keyword evidence="2" id="KW-1185">Reference proteome</keyword>
<evidence type="ECO:0000313" key="1">
    <source>
        <dbReference type="EMBL" id="TCS82139.1"/>
    </source>
</evidence>
<organism evidence="1 2">
    <name type="scientific">Tepidibacillus fermentans</name>
    <dbReference type="NCBI Taxonomy" id="1281767"/>
    <lineage>
        <taxon>Bacteria</taxon>
        <taxon>Bacillati</taxon>
        <taxon>Bacillota</taxon>
        <taxon>Bacilli</taxon>
        <taxon>Bacillales</taxon>
        <taxon>Bacillaceae</taxon>
        <taxon>Tepidibacillus</taxon>
    </lineage>
</organism>
<accession>A0A4R3KGJ1</accession>
<dbReference type="RefSeq" id="WP_132769005.1">
    <property type="nucleotide sequence ID" value="NZ_SMAB01000010.1"/>
</dbReference>
<comment type="caution">
    <text evidence="1">The sequence shown here is derived from an EMBL/GenBank/DDBJ whole genome shotgun (WGS) entry which is preliminary data.</text>
</comment>
<evidence type="ECO:0000313" key="2">
    <source>
        <dbReference type="Proteomes" id="UP000295788"/>
    </source>
</evidence>
<gene>
    <name evidence="1" type="ORF">EDD72_11075</name>
</gene>
<dbReference type="AlphaFoldDB" id="A0A4R3KGJ1"/>
<dbReference type="OrthoDB" id="7056711at2"/>
<proteinExistence type="predicted"/>
<reference evidence="1 2" key="1">
    <citation type="submission" date="2019-03" db="EMBL/GenBank/DDBJ databases">
        <title>Genomic Encyclopedia of Type Strains, Phase IV (KMG-IV): sequencing the most valuable type-strain genomes for metagenomic binning, comparative biology and taxonomic classification.</title>
        <authorList>
            <person name="Goeker M."/>
        </authorList>
    </citation>
    <scope>NUCLEOTIDE SEQUENCE [LARGE SCALE GENOMIC DNA]</scope>
    <source>
        <strain evidence="1 2">DSM 23802</strain>
    </source>
</reference>
<dbReference type="Proteomes" id="UP000295788">
    <property type="component" value="Unassembled WGS sequence"/>
</dbReference>
<sequence>MSNTYDYEYLKGMTQKIKDIMAKAVQETNNFCKEKILTRGGRVGSGMGTLLEALWGFNMNQLLHRDPKVDCEIAWFPDNDYNDFACVKKNELWDPTTHRGELFRIEIKSMNKDADESKGHFDEIKQNLGQFDLLVVLIWTWKTDNGIHSYPYIEDFFIGNALEVAFLRDELHIARGGYFVDSSTCPDECLSKGIPCKHHGEPLNANGNRERITGPISRKPPGSSHAANFGGLVRMLKTSNDEMRKVLRKIRAENQTAHEYISFIHKNYPFEEFNQYTSSEWKALAKSLDLKPPKNKEELVNLIRETVPDYMDKLRNLYK</sequence>
<dbReference type="EMBL" id="SMAB01000010">
    <property type="protein sequence ID" value="TCS82139.1"/>
    <property type="molecule type" value="Genomic_DNA"/>
</dbReference>
<protein>
    <submittedName>
        <fullName evidence="1">Uncharacterized protein</fullName>
    </submittedName>
</protein>